<comment type="subcellular location">
    <subcellularLocation>
        <location evidence="1">Nucleus</location>
    </subcellularLocation>
</comment>
<protein>
    <recommendedName>
        <fullName evidence="5">Vps72/YL1 C-terminal domain-containing protein</fullName>
    </recommendedName>
</protein>
<dbReference type="GO" id="GO:0031011">
    <property type="term" value="C:Ino80 complex"/>
    <property type="evidence" value="ECO:0007669"/>
    <property type="project" value="InterPro"/>
</dbReference>
<evidence type="ECO:0000259" key="5">
    <source>
        <dbReference type="SMART" id="SM00993"/>
    </source>
</evidence>
<evidence type="ECO:0000256" key="1">
    <source>
        <dbReference type="ARBA" id="ARBA00004123"/>
    </source>
</evidence>
<evidence type="ECO:0000256" key="2">
    <source>
        <dbReference type="ARBA" id="ARBA00023015"/>
    </source>
</evidence>
<name>A0A8S0YUS9_ARCPL</name>
<feature type="domain" description="Vps72/YL1 C-terminal" evidence="5">
    <location>
        <begin position="65"/>
        <end position="94"/>
    </location>
</feature>
<evidence type="ECO:0000313" key="8">
    <source>
        <dbReference type="Proteomes" id="UP000494106"/>
    </source>
</evidence>
<organism evidence="6 9">
    <name type="scientific">Arctia plantaginis</name>
    <name type="common">Wood tiger moth</name>
    <name type="synonym">Phalaena plantaginis</name>
    <dbReference type="NCBI Taxonomy" id="874455"/>
    <lineage>
        <taxon>Eukaryota</taxon>
        <taxon>Metazoa</taxon>
        <taxon>Ecdysozoa</taxon>
        <taxon>Arthropoda</taxon>
        <taxon>Hexapoda</taxon>
        <taxon>Insecta</taxon>
        <taxon>Pterygota</taxon>
        <taxon>Neoptera</taxon>
        <taxon>Endopterygota</taxon>
        <taxon>Lepidoptera</taxon>
        <taxon>Glossata</taxon>
        <taxon>Ditrysia</taxon>
        <taxon>Noctuoidea</taxon>
        <taxon>Erebidae</taxon>
        <taxon>Arctiinae</taxon>
        <taxon>Arctia</taxon>
    </lineage>
</organism>
<evidence type="ECO:0000256" key="3">
    <source>
        <dbReference type="ARBA" id="ARBA00023163"/>
    </source>
</evidence>
<keyword evidence="2" id="KW-0805">Transcription regulation</keyword>
<dbReference type="PANTHER" id="PTHR31200:SF1">
    <property type="entry name" value="INO80 COMPLEX SUBUNIT C"/>
    <property type="match status" value="1"/>
</dbReference>
<keyword evidence="3" id="KW-0804">Transcription</keyword>
<sequence length="116" mass="13203">MTGESVEKTYCFKTENKFIVKSGCKKRMWRSLKQILTAERALPWPNEAVLYYSINAPPTFKPTKKYSDISGLPAPYIDRHSKLYYSSAEEFATVRNLPMDITAGYLQLRGANTIVG</sequence>
<dbReference type="GO" id="GO:0006338">
    <property type="term" value="P:chromatin remodeling"/>
    <property type="evidence" value="ECO:0007669"/>
    <property type="project" value="InterPro"/>
</dbReference>
<dbReference type="EMBL" id="CADEBD010000171">
    <property type="protein sequence ID" value="CAB3223753.1"/>
    <property type="molecule type" value="Genomic_DNA"/>
</dbReference>
<dbReference type="InterPro" id="IPR029525">
    <property type="entry name" value="INO80C/Ies6"/>
</dbReference>
<reference evidence="8 9" key="1">
    <citation type="submission" date="2020-04" db="EMBL/GenBank/DDBJ databases">
        <authorList>
            <person name="Wallbank WR R."/>
            <person name="Pardo Diaz C."/>
            <person name="Kozak K."/>
            <person name="Martin S."/>
            <person name="Jiggins C."/>
            <person name="Moest M."/>
            <person name="Warren A I."/>
            <person name="Byers J.R.P. K."/>
            <person name="Montejo-Kovacevich G."/>
            <person name="Yen C E."/>
        </authorList>
    </citation>
    <scope>NUCLEOTIDE SEQUENCE [LARGE SCALE GENOMIC DNA]</scope>
</reference>
<evidence type="ECO:0000313" key="7">
    <source>
        <dbReference type="EMBL" id="CAB3253791.1"/>
    </source>
</evidence>
<dbReference type="Pfam" id="PF08265">
    <property type="entry name" value="YL1_C"/>
    <property type="match status" value="1"/>
</dbReference>
<evidence type="ECO:0000256" key="4">
    <source>
        <dbReference type="ARBA" id="ARBA00023242"/>
    </source>
</evidence>
<keyword evidence="8" id="KW-1185">Reference proteome</keyword>
<dbReference type="PANTHER" id="PTHR31200">
    <property type="entry name" value="INO80 COMPLEX SUBUNIT C"/>
    <property type="match status" value="1"/>
</dbReference>
<dbReference type="Proteomes" id="UP000494106">
    <property type="component" value="Unassembled WGS sequence"/>
</dbReference>
<dbReference type="OrthoDB" id="49520at2759"/>
<dbReference type="Proteomes" id="UP000494256">
    <property type="component" value="Unassembled WGS sequence"/>
</dbReference>
<accession>A0A8S0YUS9</accession>
<evidence type="ECO:0000313" key="9">
    <source>
        <dbReference type="Proteomes" id="UP000494256"/>
    </source>
</evidence>
<proteinExistence type="predicted"/>
<keyword evidence="4" id="KW-0539">Nucleus</keyword>
<dbReference type="SMART" id="SM00993">
    <property type="entry name" value="YL1_C"/>
    <property type="match status" value="1"/>
</dbReference>
<evidence type="ECO:0000313" key="6">
    <source>
        <dbReference type="EMBL" id="CAB3223753.1"/>
    </source>
</evidence>
<dbReference type="AlphaFoldDB" id="A0A8S0YUS9"/>
<comment type="caution">
    <text evidence="6">The sequence shown here is derived from an EMBL/GenBank/DDBJ whole genome shotgun (WGS) entry which is preliminary data.</text>
</comment>
<dbReference type="InterPro" id="IPR013272">
    <property type="entry name" value="Vps72/YL1_C"/>
</dbReference>
<gene>
    <name evidence="7" type="ORF">APLA_LOCUS14285</name>
    <name evidence="6" type="ORF">APLA_LOCUS1557</name>
</gene>
<dbReference type="EMBL" id="CADEBC010000561">
    <property type="protein sequence ID" value="CAB3253791.1"/>
    <property type="molecule type" value="Genomic_DNA"/>
</dbReference>